<comment type="caution">
    <text evidence="5">The sequence shown here is derived from an EMBL/GenBank/DDBJ whole genome shotgun (WGS) entry which is preliminary data.</text>
</comment>
<name>A0ABR7KWK4_9SPHI</name>
<dbReference type="EMBL" id="JACRYL010000022">
    <property type="protein sequence ID" value="MBC6112500.1"/>
    <property type="molecule type" value="Genomic_DNA"/>
</dbReference>
<evidence type="ECO:0000256" key="4">
    <source>
        <dbReference type="ARBA" id="ARBA00047942"/>
    </source>
</evidence>
<protein>
    <recommendedName>
        <fullName evidence="1">site-specific DNA-methyltransferase (adenine-specific)</fullName>
        <ecNumber evidence="1">2.1.1.72</ecNumber>
    </recommendedName>
</protein>
<dbReference type="RefSeq" id="WP_222621905.1">
    <property type="nucleotide sequence ID" value="NZ_JACRYL010000022.1"/>
</dbReference>
<reference evidence="5 6" key="1">
    <citation type="submission" date="2020-08" db="EMBL/GenBank/DDBJ databases">
        <authorList>
            <person name="Sun Q."/>
            <person name="Inoue M."/>
        </authorList>
    </citation>
    <scope>NUCLEOTIDE SEQUENCE [LARGE SCALE GENOMIC DNA]</scope>
    <source>
        <strain evidence="5 6">CCM 8938</strain>
    </source>
</reference>
<evidence type="ECO:0000313" key="5">
    <source>
        <dbReference type="EMBL" id="MBC6112500.1"/>
    </source>
</evidence>
<evidence type="ECO:0000313" key="6">
    <source>
        <dbReference type="Proteomes" id="UP000652755"/>
    </source>
</evidence>
<dbReference type="Proteomes" id="UP000652755">
    <property type="component" value="Unassembled WGS sequence"/>
</dbReference>
<organism evidence="5 6">
    <name type="scientific">Pedobacter fastidiosus</name>
    <dbReference type="NCBI Taxonomy" id="2765361"/>
    <lineage>
        <taxon>Bacteria</taxon>
        <taxon>Pseudomonadati</taxon>
        <taxon>Bacteroidota</taxon>
        <taxon>Sphingobacteriia</taxon>
        <taxon>Sphingobacteriales</taxon>
        <taxon>Sphingobacteriaceae</taxon>
        <taxon>Pedobacter</taxon>
    </lineage>
</organism>
<dbReference type="PANTHER" id="PTHR33841:SF1">
    <property type="entry name" value="DNA METHYLTRANSFERASE A"/>
    <property type="match status" value="1"/>
</dbReference>
<accession>A0ABR7KWK4</accession>
<evidence type="ECO:0000256" key="3">
    <source>
        <dbReference type="ARBA" id="ARBA00022679"/>
    </source>
</evidence>
<dbReference type="EC" id="2.1.1.72" evidence="1"/>
<feature type="non-terminal residue" evidence="5">
    <location>
        <position position="1"/>
    </location>
</feature>
<sequence>EAFIIDDSKRLELISEDPKSVDIIRPILRGRDIKRYSFLSSNLWLINTHNGIKDKGVKPILIDDYPAIKKHLDSYFQQLEKRTDKGSTPYNLRNCAYTDDFSKPKLLWAETMRIHKNSVEKFPRFGFDKSGEYLTDKTSFFATGEDIEIVLAILNSSMGKYLCSQYVSILDDGGYLMQKIYIENIPLPKPNKATKQLIINILASQDAEKDQEINKIVFELYHLTIDEINFINVL</sequence>
<evidence type="ECO:0000256" key="1">
    <source>
        <dbReference type="ARBA" id="ARBA00011900"/>
    </source>
</evidence>
<comment type="catalytic activity">
    <reaction evidence="4">
        <text>a 2'-deoxyadenosine in DNA + S-adenosyl-L-methionine = an N(6)-methyl-2'-deoxyadenosine in DNA + S-adenosyl-L-homocysteine + H(+)</text>
        <dbReference type="Rhea" id="RHEA:15197"/>
        <dbReference type="Rhea" id="RHEA-COMP:12418"/>
        <dbReference type="Rhea" id="RHEA-COMP:12419"/>
        <dbReference type="ChEBI" id="CHEBI:15378"/>
        <dbReference type="ChEBI" id="CHEBI:57856"/>
        <dbReference type="ChEBI" id="CHEBI:59789"/>
        <dbReference type="ChEBI" id="CHEBI:90615"/>
        <dbReference type="ChEBI" id="CHEBI:90616"/>
        <dbReference type="EC" id="2.1.1.72"/>
    </reaction>
</comment>
<evidence type="ECO:0000256" key="2">
    <source>
        <dbReference type="ARBA" id="ARBA00022603"/>
    </source>
</evidence>
<dbReference type="InterPro" id="IPR050953">
    <property type="entry name" value="N4_N6_ade-DNA_methylase"/>
</dbReference>
<keyword evidence="6" id="KW-1185">Reference proteome</keyword>
<keyword evidence="3" id="KW-0808">Transferase</keyword>
<dbReference type="PANTHER" id="PTHR33841">
    <property type="entry name" value="DNA METHYLTRANSFERASE YEEA-RELATED"/>
    <property type="match status" value="1"/>
</dbReference>
<proteinExistence type="predicted"/>
<gene>
    <name evidence="5" type="ORF">H7U22_18920</name>
</gene>
<keyword evidence="2" id="KW-0489">Methyltransferase</keyword>